<evidence type="ECO:0000313" key="2">
    <source>
        <dbReference type="EMBL" id="ALG13725.1"/>
    </source>
</evidence>
<feature type="transmembrane region" description="Helical" evidence="1">
    <location>
        <begin position="301"/>
        <end position="320"/>
    </location>
</feature>
<organism evidence="2 3">
    <name type="scientific">Kibdelosporangium phytohabitans</name>
    <dbReference type="NCBI Taxonomy" id="860235"/>
    <lineage>
        <taxon>Bacteria</taxon>
        <taxon>Bacillati</taxon>
        <taxon>Actinomycetota</taxon>
        <taxon>Actinomycetes</taxon>
        <taxon>Pseudonocardiales</taxon>
        <taxon>Pseudonocardiaceae</taxon>
        <taxon>Kibdelosporangium</taxon>
    </lineage>
</organism>
<dbReference type="AlphaFoldDB" id="A0A0N9IBT7"/>
<sequence length="393" mass="42602">MVPLIGLAIGAALLQPADVPKLDVPAAIRALETQQVHQAPGAVANIDLDVVRREMAPDTKLLIAPFERGYKDDEHYEQVSVPLKKWADAKKVRLITVEGLYTRWGPSNLTELRQQTAYMDITGPALASVREINRVPVGQAYPAYQVLAPTSAQVADLAGKLRQNPVHNAPDRADKFTLSPRTIQEKTGFTIRVAALPALRPGEPFVDYAPALAAQFPDDIVLVAQGYWVEVAGKDKERVDSARNYAFGRYEIGTFSKGGTIDGRVATIITRLDELSRSKPFGRPQPETYDPARTIARYTPLAWGGSAVVLGGGALAGFALRRKRRQQAADAALLKAKAKAYARISELGAALTEQAPTAAAERYTTARDLFEQAHTAEAMAEVERIADEGLAAL</sequence>
<dbReference type="Proteomes" id="UP000063699">
    <property type="component" value="Chromosome"/>
</dbReference>
<dbReference type="EMBL" id="CP012752">
    <property type="protein sequence ID" value="ALG13725.1"/>
    <property type="molecule type" value="Genomic_DNA"/>
</dbReference>
<reference evidence="2 3" key="1">
    <citation type="submission" date="2015-07" db="EMBL/GenBank/DDBJ databases">
        <title>Genome sequencing of Kibdelosporangium phytohabitans.</title>
        <authorList>
            <person name="Qin S."/>
            <person name="Xing K."/>
        </authorList>
    </citation>
    <scope>NUCLEOTIDE SEQUENCE [LARGE SCALE GENOMIC DNA]</scope>
    <source>
        <strain evidence="2 3">KLBMP1111</strain>
    </source>
</reference>
<protein>
    <recommendedName>
        <fullName evidence="4">DUF4350 domain-containing protein</fullName>
    </recommendedName>
</protein>
<evidence type="ECO:0000256" key="1">
    <source>
        <dbReference type="SAM" id="Phobius"/>
    </source>
</evidence>
<dbReference type="STRING" id="860235.AOZ06_48805"/>
<dbReference type="RefSeq" id="WP_054295611.1">
    <property type="nucleotide sequence ID" value="NZ_CP012752.1"/>
</dbReference>
<evidence type="ECO:0008006" key="4">
    <source>
        <dbReference type="Google" id="ProtNLM"/>
    </source>
</evidence>
<accession>A0A0N9IBT7</accession>
<dbReference type="KEGG" id="kphy:AOZ06_48805"/>
<proteinExistence type="predicted"/>
<gene>
    <name evidence="2" type="ORF">AOZ06_48805</name>
</gene>
<name>A0A0N9IBT7_9PSEU</name>
<keyword evidence="1" id="KW-1133">Transmembrane helix</keyword>
<dbReference type="OrthoDB" id="3341722at2"/>
<evidence type="ECO:0000313" key="3">
    <source>
        <dbReference type="Proteomes" id="UP000063699"/>
    </source>
</evidence>
<keyword evidence="1" id="KW-0472">Membrane</keyword>
<keyword evidence="1" id="KW-0812">Transmembrane</keyword>
<keyword evidence="3" id="KW-1185">Reference proteome</keyword>